<dbReference type="InterPro" id="IPR033116">
    <property type="entry name" value="TRYPSIN_SER"/>
</dbReference>
<dbReference type="GO" id="GO:0005615">
    <property type="term" value="C:extracellular space"/>
    <property type="evidence" value="ECO:0007669"/>
    <property type="project" value="TreeGrafter"/>
</dbReference>
<organism evidence="7 8">
    <name type="scientific">Pleurodeles waltl</name>
    <name type="common">Iberian ribbed newt</name>
    <dbReference type="NCBI Taxonomy" id="8319"/>
    <lineage>
        <taxon>Eukaryota</taxon>
        <taxon>Metazoa</taxon>
        <taxon>Chordata</taxon>
        <taxon>Craniata</taxon>
        <taxon>Vertebrata</taxon>
        <taxon>Euteleostomi</taxon>
        <taxon>Amphibia</taxon>
        <taxon>Batrachia</taxon>
        <taxon>Caudata</taxon>
        <taxon>Salamandroidea</taxon>
        <taxon>Salamandridae</taxon>
        <taxon>Pleurodelinae</taxon>
        <taxon>Pleurodeles</taxon>
    </lineage>
</organism>
<evidence type="ECO:0000256" key="3">
    <source>
        <dbReference type="ARBA" id="ARBA00022801"/>
    </source>
</evidence>
<dbReference type="GO" id="GO:0006508">
    <property type="term" value="P:proteolysis"/>
    <property type="evidence" value="ECO:0007669"/>
    <property type="project" value="UniProtKB-KW"/>
</dbReference>
<evidence type="ECO:0000256" key="2">
    <source>
        <dbReference type="ARBA" id="ARBA00022670"/>
    </source>
</evidence>
<evidence type="ECO:0000256" key="5">
    <source>
        <dbReference type="ARBA" id="ARBA00023157"/>
    </source>
</evidence>
<dbReference type="InterPro" id="IPR050127">
    <property type="entry name" value="Serine_Proteases_S1"/>
</dbReference>
<evidence type="ECO:0000313" key="8">
    <source>
        <dbReference type="Proteomes" id="UP001066276"/>
    </source>
</evidence>
<dbReference type="PANTHER" id="PTHR24264:SF68">
    <property type="entry name" value="TRYPSIN-3-LIKE"/>
    <property type="match status" value="1"/>
</dbReference>
<dbReference type="PROSITE" id="PS00135">
    <property type="entry name" value="TRYPSIN_SER"/>
    <property type="match status" value="1"/>
</dbReference>
<evidence type="ECO:0000256" key="1">
    <source>
        <dbReference type="ARBA" id="ARBA00009228"/>
    </source>
</evidence>
<keyword evidence="5" id="KW-1015">Disulfide bond</keyword>
<feature type="domain" description="Peptidase S1" evidence="6">
    <location>
        <begin position="1"/>
        <end position="136"/>
    </location>
</feature>
<name>A0AAV7Q1K3_PLEWA</name>
<dbReference type="AlphaFoldDB" id="A0AAV7Q1K3"/>
<dbReference type="Proteomes" id="UP001066276">
    <property type="component" value="Chromosome 7"/>
</dbReference>
<dbReference type="InterPro" id="IPR009003">
    <property type="entry name" value="Peptidase_S1_PA"/>
</dbReference>
<dbReference type="InterPro" id="IPR001254">
    <property type="entry name" value="Trypsin_dom"/>
</dbReference>
<gene>
    <name evidence="7" type="ORF">NDU88_011731</name>
</gene>
<dbReference type="PROSITE" id="PS50240">
    <property type="entry name" value="TRYPSIN_DOM"/>
    <property type="match status" value="1"/>
</dbReference>
<comment type="similarity">
    <text evidence="1">Belongs to the peptidase S1 family. Snake venom subfamily.</text>
</comment>
<dbReference type="FunFam" id="2.40.10.10:FF:000010">
    <property type="entry name" value="Kallikrein related peptidase 11"/>
    <property type="match status" value="1"/>
</dbReference>
<protein>
    <recommendedName>
        <fullName evidence="6">Peptidase S1 domain-containing protein</fullName>
    </recommendedName>
</protein>
<proteinExistence type="inferred from homology"/>
<evidence type="ECO:0000313" key="7">
    <source>
        <dbReference type="EMBL" id="KAJ1133436.1"/>
    </source>
</evidence>
<evidence type="ECO:0000256" key="4">
    <source>
        <dbReference type="ARBA" id="ARBA00022825"/>
    </source>
</evidence>
<dbReference type="Gene3D" id="2.40.10.10">
    <property type="entry name" value="Trypsin-like serine proteases"/>
    <property type="match status" value="1"/>
</dbReference>
<accession>A0AAV7Q1K3</accession>
<dbReference type="SUPFAM" id="SSF50494">
    <property type="entry name" value="Trypsin-like serine proteases"/>
    <property type="match status" value="1"/>
</dbReference>
<keyword evidence="3" id="KW-0378">Hydrolase</keyword>
<comment type="caution">
    <text evidence="7">The sequence shown here is derived from an EMBL/GenBank/DDBJ whole genome shotgun (WGS) entry which is preliminary data.</text>
</comment>
<dbReference type="Pfam" id="PF00089">
    <property type="entry name" value="Trypsin"/>
    <property type="match status" value="1"/>
</dbReference>
<keyword evidence="4" id="KW-0720">Serine protease</keyword>
<evidence type="ECO:0000259" key="6">
    <source>
        <dbReference type="PROSITE" id="PS50240"/>
    </source>
</evidence>
<sequence>MMVKLASPAQFNQYVQPMKVGTSCPPEGSQCLVSGWGNLLTSSVQYPDRLQCLEVPVLSEPNCKSSYTGQITQNMFCAGYLEGGKDSCQGDSGGPLICDGALMGVVSWGKGCAQKNYPGVYVKVCNYVDWINNVIDNY</sequence>
<keyword evidence="2" id="KW-0645">Protease</keyword>
<dbReference type="PANTHER" id="PTHR24264">
    <property type="entry name" value="TRYPSIN-RELATED"/>
    <property type="match status" value="1"/>
</dbReference>
<reference evidence="7" key="1">
    <citation type="journal article" date="2022" name="bioRxiv">
        <title>Sequencing and chromosome-scale assembly of the giantPleurodeles waltlgenome.</title>
        <authorList>
            <person name="Brown T."/>
            <person name="Elewa A."/>
            <person name="Iarovenko S."/>
            <person name="Subramanian E."/>
            <person name="Araus A.J."/>
            <person name="Petzold A."/>
            <person name="Susuki M."/>
            <person name="Suzuki K.-i.T."/>
            <person name="Hayashi T."/>
            <person name="Toyoda A."/>
            <person name="Oliveira C."/>
            <person name="Osipova E."/>
            <person name="Leigh N.D."/>
            <person name="Simon A."/>
            <person name="Yun M.H."/>
        </authorList>
    </citation>
    <scope>NUCLEOTIDE SEQUENCE</scope>
    <source>
        <strain evidence="7">20211129_DDA</strain>
        <tissue evidence="7">Liver</tissue>
    </source>
</reference>
<dbReference type="SMART" id="SM00020">
    <property type="entry name" value="Tryp_SPc"/>
    <property type="match status" value="1"/>
</dbReference>
<dbReference type="CDD" id="cd00190">
    <property type="entry name" value="Tryp_SPc"/>
    <property type="match status" value="1"/>
</dbReference>
<dbReference type="EMBL" id="JANPWB010000011">
    <property type="protein sequence ID" value="KAJ1133436.1"/>
    <property type="molecule type" value="Genomic_DNA"/>
</dbReference>
<keyword evidence="8" id="KW-1185">Reference proteome</keyword>
<dbReference type="InterPro" id="IPR043504">
    <property type="entry name" value="Peptidase_S1_PA_chymotrypsin"/>
</dbReference>
<dbReference type="GO" id="GO:0004252">
    <property type="term" value="F:serine-type endopeptidase activity"/>
    <property type="evidence" value="ECO:0007669"/>
    <property type="project" value="InterPro"/>
</dbReference>